<dbReference type="PANTHER" id="PTHR43649">
    <property type="entry name" value="ARABINOSE-BINDING PROTEIN-RELATED"/>
    <property type="match status" value="1"/>
</dbReference>
<proteinExistence type="predicted"/>
<dbReference type="InterPro" id="IPR050490">
    <property type="entry name" value="Bact_solute-bd_prot1"/>
</dbReference>
<comment type="caution">
    <text evidence="2">The sequence shown here is derived from an EMBL/GenBank/DDBJ whole genome shotgun (WGS) entry which is preliminary data.</text>
</comment>
<feature type="chain" id="PRO_5039585177" evidence="1">
    <location>
        <begin position="34"/>
        <end position="445"/>
    </location>
</feature>
<feature type="signal peptide" evidence="1">
    <location>
        <begin position="1"/>
        <end position="33"/>
    </location>
</feature>
<reference evidence="2 3" key="1">
    <citation type="submission" date="2019-03" db="EMBL/GenBank/DDBJ databases">
        <title>Genomics of glacier-inhabiting Cryobacterium strains.</title>
        <authorList>
            <person name="Liu Q."/>
            <person name="Xin Y.-H."/>
        </authorList>
    </citation>
    <scope>NUCLEOTIDE SEQUENCE [LARGE SCALE GENOMIC DNA]</scope>
    <source>
        <strain evidence="2 3">Sr59</strain>
    </source>
</reference>
<keyword evidence="3" id="KW-1185">Reference proteome</keyword>
<keyword evidence="1" id="KW-0732">Signal</keyword>
<dbReference type="SUPFAM" id="SSF53850">
    <property type="entry name" value="Periplasmic binding protein-like II"/>
    <property type="match status" value="1"/>
</dbReference>
<dbReference type="OrthoDB" id="7918484at2"/>
<dbReference type="AlphaFoldDB" id="A0A4R9BVI8"/>
<organism evidence="2 3">
    <name type="scientific">Cryobacterium lactosi</name>
    <dbReference type="NCBI Taxonomy" id="1259202"/>
    <lineage>
        <taxon>Bacteria</taxon>
        <taxon>Bacillati</taxon>
        <taxon>Actinomycetota</taxon>
        <taxon>Actinomycetes</taxon>
        <taxon>Micrococcales</taxon>
        <taxon>Microbacteriaceae</taxon>
        <taxon>Cryobacterium</taxon>
    </lineage>
</organism>
<accession>A0A4R9BVI8</accession>
<gene>
    <name evidence="2" type="ORF">E3T61_10055</name>
</gene>
<dbReference type="Pfam" id="PF13416">
    <property type="entry name" value="SBP_bac_8"/>
    <property type="match status" value="1"/>
</dbReference>
<evidence type="ECO:0000313" key="3">
    <source>
        <dbReference type="Proteomes" id="UP000298468"/>
    </source>
</evidence>
<dbReference type="Gene3D" id="3.40.190.10">
    <property type="entry name" value="Periplasmic binding protein-like II"/>
    <property type="match status" value="2"/>
</dbReference>
<dbReference type="InterPro" id="IPR006059">
    <property type="entry name" value="SBP"/>
</dbReference>
<evidence type="ECO:0000313" key="2">
    <source>
        <dbReference type="EMBL" id="TFD90630.1"/>
    </source>
</evidence>
<evidence type="ECO:0000256" key="1">
    <source>
        <dbReference type="SAM" id="SignalP"/>
    </source>
</evidence>
<dbReference type="Proteomes" id="UP000298468">
    <property type="component" value="Unassembled WGS sequence"/>
</dbReference>
<dbReference type="EMBL" id="SOHM01000022">
    <property type="protein sequence ID" value="TFD90630.1"/>
    <property type="molecule type" value="Genomic_DNA"/>
</dbReference>
<dbReference type="PROSITE" id="PS51257">
    <property type="entry name" value="PROKAR_LIPOPROTEIN"/>
    <property type="match status" value="1"/>
</dbReference>
<dbReference type="PANTHER" id="PTHR43649:SF11">
    <property type="entry name" value="ABC TRANSPORTER SUBSTRATE-BINDING PROTEIN YESO-RELATED"/>
    <property type="match status" value="1"/>
</dbReference>
<name>A0A4R9BVI8_9MICO</name>
<dbReference type="RefSeq" id="WP_134640730.1">
    <property type="nucleotide sequence ID" value="NZ_SOHM01000022.1"/>
</dbReference>
<protein>
    <submittedName>
        <fullName evidence="2">Extracellular solute-binding protein</fullName>
    </submittedName>
</protein>
<sequence>MKRITTRGARRSRRAAGFIAIAASAALVLSSCAGGTAAPAGDAPELSDEPVTLRFTWWGNDARTANTEAVIAAFEAENPNITIEPQFTDWAGYWDKLATETAANDTPDIIQMDEKYISTYGGRGALLDLNDAGVDLADFPESALDSGTLDDALYGIPVGLTSYSILANPTLLAAAGVELPDDETWTWDDFQKAGAAVSAAGGGSVYGAQSWGFEDGGLNNWARQHGDALYNDKGEVVIKPETLTSWWEYLLAITEEGVTPPVTATIEKQAGGLAESFTATNTAAFGTWWNSQLTALTEASGSPLQLLRIPTIDDAEEGSAFYKSSMYWSVSARTEHPAEAALFLDFMLNTEEAADLLLTERGVPANEKIRAYLTPKLSETDQEVVAFLDELADVVGEAPPITPPGGSAIEALVKQYTEQVLFGQATPSEAAAGFIKDLTASIDAA</sequence>